<accession>A0A059CND4</accession>
<name>A0A059CND4_EUCGR</name>
<sequence length="93" mass="10614">MNSVMCPCNLNAHSSLFFLNGEFPKFLQKIRLVRYQVDISTLILSNPLKDNLRGVYKGKESRITGIRACITTSVFDVFLTLQKDPFLVKCDIK</sequence>
<protein>
    <submittedName>
        <fullName evidence="1">Uncharacterized protein</fullName>
    </submittedName>
</protein>
<reference evidence="1" key="1">
    <citation type="submission" date="2013-07" db="EMBL/GenBank/DDBJ databases">
        <title>The genome of Eucalyptus grandis.</title>
        <authorList>
            <person name="Schmutz J."/>
            <person name="Hayes R."/>
            <person name="Myburg A."/>
            <person name="Tuskan G."/>
            <person name="Grattapaglia D."/>
            <person name="Rokhsar D.S."/>
        </authorList>
    </citation>
    <scope>NUCLEOTIDE SEQUENCE</scope>
    <source>
        <tissue evidence="1">Leaf extractions</tissue>
    </source>
</reference>
<proteinExistence type="predicted"/>
<dbReference type="Gramene" id="KCW79882">
    <property type="protein sequence ID" value="KCW79882"/>
    <property type="gene ID" value="EUGRSUZ_C01235"/>
</dbReference>
<gene>
    <name evidence="1" type="ORF">EUGRSUZ_C01235</name>
</gene>
<dbReference type="EMBL" id="KK198755">
    <property type="protein sequence ID" value="KCW79882.1"/>
    <property type="molecule type" value="Genomic_DNA"/>
</dbReference>
<evidence type="ECO:0000313" key="1">
    <source>
        <dbReference type="EMBL" id="KCW79882.1"/>
    </source>
</evidence>
<dbReference type="AlphaFoldDB" id="A0A059CND4"/>
<organism evidence="1">
    <name type="scientific">Eucalyptus grandis</name>
    <name type="common">Flooded gum</name>
    <dbReference type="NCBI Taxonomy" id="71139"/>
    <lineage>
        <taxon>Eukaryota</taxon>
        <taxon>Viridiplantae</taxon>
        <taxon>Streptophyta</taxon>
        <taxon>Embryophyta</taxon>
        <taxon>Tracheophyta</taxon>
        <taxon>Spermatophyta</taxon>
        <taxon>Magnoliopsida</taxon>
        <taxon>eudicotyledons</taxon>
        <taxon>Gunneridae</taxon>
        <taxon>Pentapetalae</taxon>
        <taxon>rosids</taxon>
        <taxon>malvids</taxon>
        <taxon>Myrtales</taxon>
        <taxon>Myrtaceae</taxon>
        <taxon>Myrtoideae</taxon>
        <taxon>Eucalypteae</taxon>
        <taxon>Eucalyptus</taxon>
    </lineage>
</organism>
<dbReference type="InParanoid" id="A0A059CND4"/>